<keyword evidence="4" id="KW-0804">Transcription</keyword>
<accession>A0ABY5HNL9</accession>
<evidence type="ECO:0000313" key="6">
    <source>
        <dbReference type="EMBL" id="UTW13466.1"/>
    </source>
</evidence>
<dbReference type="SUPFAM" id="SSF46785">
    <property type="entry name" value="Winged helix' DNA-binding domain"/>
    <property type="match status" value="1"/>
</dbReference>
<feature type="domain" description="HTH lysR-type" evidence="5">
    <location>
        <begin position="1"/>
        <end position="58"/>
    </location>
</feature>
<keyword evidence="3" id="KW-0238">DNA-binding</keyword>
<keyword evidence="7" id="KW-1185">Reference proteome</keyword>
<dbReference type="InterPro" id="IPR000847">
    <property type="entry name" value="LysR_HTH_N"/>
</dbReference>
<dbReference type="RefSeq" id="WP_255855656.1">
    <property type="nucleotide sequence ID" value="NZ_CP073347.1"/>
</dbReference>
<reference evidence="6" key="1">
    <citation type="submission" date="2021-04" db="EMBL/GenBank/DDBJ databases">
        <title>Oceanospirillales bacteria with DddD are important DMSP degraders in coastal seawater.</title>
        <authorList>
            <person name="Liu J."/>
        </authorList>
    </citation>
    <scope>NUCLEOTIDE SEQUENCE</scope>
    <source>
        <strain evidence="6">D13-1</strain>
    </source>
</reference>
<evidence type="ECO:0000259" key="5">
    <source>
        <dbReference type="PROSITE" id="PS50931"/>
    </source>
</evidence>
<name>A0ABY5HNL9_9GAMM</name>
<gene>
    <name evidence="6" type="ORF">KDW95_07425</name>
</gene>
<dbReference type="Gene3D" id="1.10.10.10">
    <property type="entry name" value="Winged helix-like DNA-binding domain superfamily/Winged helix DNA-binding domain"/>
    <property type="match status" value="1"/>
</dbReference>
<dbReference type="Pfam" id="PF00126">
    <property type="entry name" value="HTH_1"/>
    <property type="match status" value="1"/>
</dbReference>
<dbReference type="PRINTS" id="PR00039">
    <property type="entry name" value="HTHLYSR"/>
</dbReference>
<evidence type="ECO:0000256" key="1">
    <source>
        <dbReference type="ARBA" id="ARBA00009437"/>
    </source>
</evidence>
<dbReference type="CDD" id="cd08414">
    <property type="entry name" value="PBP2_LTTR_aromatics_like"/>
    <property type="match status" value="1"/>
</dbReference>
<comment type="similarity">
    <text evidence="1">Belongs to the LysR transcriptional regulatory family.</text>
</comment>
<evidence type="ECO:0000313" key="7">
    <source>
        <dbReference type="Proteomes" id="UP001058461"/>
    </source>
</evidence>
<dbReference type="PROSITE" id="PS50931">
    <property type="entry name" value="HTH_LYSR"/>
    <property type="match status" value="1"/>
</dbReference>
<dbReference type="EMBL" id="CP073347">
    <property type="protein sequence ID" value="UTW13466.1"/>
    <property type="molecule type" value="Genomic_DNA"/>
</dbReference>
<evidence type="ECO:0000256" key="3">
    <source>
        <dbReference type="ARBA" id="ARBA00023125"/>
    </source>
</evidence>
<evidence type="ECO:0000256" key="4">
    <source>
        <dbReference type="ARBA" id="ARBA00023163"/>
    </source>
</evidence>
<dbReference type="PANTHER" id="PTHR30346">
    <property type="entry name" value="TRANSCRIPTIONAL DUAL REGULATOR HCAR-RELATED"/>
    <property type="match status" value="1"/>
</dbReference>
<sequence>MDFRQLKYFVAVVEEGSVSGASRRVLVAQPALTRQIKLLEGTLDTQLFNRHAQGMQLTVAGQALYEEAQELLERRQQVMARVASIGNGLSGKLSLGITVTHLWLPMVSGLLGAYRQRYSDVAFEVFPLLSGPQLDRLQHGKLDAGILYLGEEAPVGLSTKLLHRDHLILAVPELSPLATFPPTKLAELVDEACIGGFRSASPIYHDRLQAHFQRYDFRPRLVQYGADNIAILSMVAAGLGFTILPAAGSNTIIPGVRFVRMEELDACEMPLWFAWRSENESPTLANMVALVEESLA</sequence>
<organism evidence="6 7">
    <name type="scientific">Marinobacterium rhizophilum</name>
    <dbReference type="NCBI Taxonomy" id="420402"/>
    <lineage>
        <taxon>Bacteria</taxon>
        <taxon>Pseudomonadati</taxon>
        <taxon>Pseudomonadota</taxon>
        <taxon>Gammaproteobacteria</taxon>
        <taxon>Oceanospirillales</taxon>
        <taxon>Oceanospirillaceae</taxon>
        <taxon>Marinobacterium</taxon>
    </lineage>
</organism>
<dbReference type="Proteomes" id="UP001058461">
    <property type="component" value="Chromosome"/>
</dbReference>
<dbReference type="PANTHER" id="PTHR30346:SF0">
    <property type="entry name" value="HCA OPERON TRANSCRIPTIONAL ACTIVATOR HCAR"/>
    <property type="match status" value="1"/>
</dbReference>
<proteinExistence type="inferred from homology"/>
<dbReference type="Gene3D" id="3.40.190.10">
    <property type="entry name" value="Periplasmic binding protein-like II"/>
    <property type="match status" value="2"/>
</dbReference>
<dbReference type="InterPro" id="IPR005119">
    <property type="entry name" value="LysR_subst-bd"/>
</dbReference>
<protein>
    <submittedName>
        <fullName evidence="6">LysR family transcriptional regulator</fullName>
    </submittedName>
</protein>
<keyword evidence="2" id="KW-0805">Transcription regulation</keyword>
<evidence type="ECO:0000256" key="2">
    <source>
        <dbReference type="ARBA" id="ARBA00023015"/>
    </source>
</evidence>
<dbReference type="InterPro" id="IPR036388">
    <property type="entry name" value="WH-like_DNA-bd_sf"/>
</dbReference>
<dbReference type="InterPro" id="IPR036390">
    <property type="entry name" value="WH_DNA-bd_sf"/>
</dbReference>
<dbReference type="SUPFAM" id="SSF53850">
    <property type="entry name" value="Periplasmic binding protein-like II"/>
    <property type="match status" value="1"/>
</dbReference>
<dbReference type="Pfam" id="PF03466">
    <property type="entry name" value="LysR_substrate"/>
    <property type="match status" value="1"/>
</dbReference>